<dbReference type="InterPro" id="IPR051095">
    <property type="entry name" value="Dros_DevTransReg"/>
</dbReference>
<protein>
    <submittedName>
        <fullName evidence="7 8">Zinc finger protein 236-like isoform X1</fullName>
    </submittedName>
</protein>
<dbReference type="InterPro" id="IPR011333">
    <property type="entry name" value="SKP1/BTB/POZ_sf"/>
</dbReference>
<dbReference type="Pfam" id="PF00096">
    <property type="entry name" value="zf-C2H2"/>
    <property type="match status" value="1"/>
</dbReference>
<keyword evidence="6" id="KW-1185">Reference proteome</keyword>
<dbReference type="Proteomes" id="UP000694941">
    <property type="component" value="Unplaced"/>
</dbReference>
<dbReference type="PANTHER" id="PTHR23110:SF109">
    <property type="entry name" value="FI07618P-RELATED"/>
    <property type="match status" value="1"/>
</dbReference>
<dbReference type="RefSeq" id="XP_022251046.1">
    <property type="nucleotide sequence ID" value="XM_022395338.1"/>
</dbReference>
<dbReference type="Pfam" id="PF12874">
    <property type="entry name" value="zf-met"/>
    <property type="match status" value="1"/>
</dbReference>
<evidence type="ECO:0000259" key="4">
    <source>
        <dbReference type="PROSITE" id="PS50097"/>
    </source>
</evidence>
<name>A0ABM1T590_LIMPO</name>
<dbReference type="Gene3D" id="3.30.160.60">
    <property type="entry name" value="Classic Zinc Finger"/>
    <property type="match status" value="2"/>
</dbReference>
<dbReference type="GeneID" id="106467208"/>
<keyword evidence="2" id="KW-0479">Metal-binding</keyword>
<feature type="region of interest" description="Disordered" evidence="3">
    <location>
        <begin position="358"/>
        <end position="410"/>
    </location>
</feature>
<dbReference type="SUPFAM" id="SSF54695">
    <property type="entry name" value="POZ domain"/>
    <property type="match status" value="1"/>
</dbReference>
<dbReference type="InterPro" id="IPR013087">
    <property type="entry name" value="Znf_C2H2_type"/>
</dbReference>
<gene>
    <name evidence="7 8" type="primary">LOC106467208</name>
</gene>
<dbReference type="SMART" id="SM00225">
    <property type="entry name" value="BTB"/>
    <property type="match status" value="1"/>
</dbReference>
<feature type="domain" description="C2H2-type" evidence="5">
    <location>
        <begin position="487"/>
        <end position="514"/>
    </location>
</feature>
<keyword evidence="2" id="KW-0862">Zinc</keyword>
<reference evidence="7 8" key="1">
    <citation type="submission" date="2025-05" db="UniProtKB">
        <authorList>
            <consortium name="RefSeq"/>
        </authorList>
    </citation>
    <scope>IDENTIFICATION</scope>
    <source>
        <tissue evidence="7 8">Muscle</tissue>
    </source>
</reference>
<sequence>MLWLKTVVVIKDNGKITSTGSLLAMGSQDFHLKWHSHHSNVLSVFEQLMSQEQFVDVTLACEGMNIKAHKMLLSACSPFFKGIFEENPCKHPVIVMKDVKFSELKAIVDFMYRGEIHLPKDELQSFLQTADLLKVKGLTEVRNNFQLSAGNENQESLVNPVLHQITSSDVIGENRASFQPLKKRCRRPKRHSTGEKTVSVSDSAISDTNLQLGKNLRIGLANIIPEASTYPVCNTASCAITSHSASVTDPACEVVTSPAFCAGSMVGVSGNFNNAGFVSTNNNPVILSTVCSTVGVATPIVIAPIYTNSTVTVSGTSTSVAATTATSTSTVVASPIISIPVAASSTQLLSQPEEDWLMSQGQQDLQKHSEENISLSVPSGLPVGPNSEDVSQRVKEEPLSPQASENVAGPSGSVISGEYLPTNEVKMEFESWYALPVIEESDVLYTCEVCHKTFRNIDYKKRHMKIHEERPEYEYKRMLPESSTGSLTCETCNKSFTRRHDLKRHNNTHSNMRVFFSCYLCSKVFSWKRSLQQHVKYHHHKL</sequence>
<feature type="domain" description="C2H2-type" evidence="5">
    <location>
        <begin position="516"/>
        <end position="542"/>
    </location>
</feature>
<evidence type="ECO:0000313" key="8">
    <source>
        <dbReference type="RefSeq" id="XP_022251046.1"/>
    </source>
</evidence>
<keyword evidence="2" id="KW-0863">Zinc-finger</keyword>
<dbReference type="PROSITE" id="PS50097">
    <property type="entry name" value="BTB"/>
    <property type="match status" value="1"/>
</dbReference>
<dbReference type="InterPro" id="IPR036236">
    <property type="entry name" value="Znf_C2H2_sf"/>
</dbReference>
<evidence type="ECO:0000256" key="3">
    <source>
        <dbReference type="SAM" id="MobiDB-lite"/>
    </source>
</evidence>
<proteinExistence type="predicted"/>
<evidence type="ECO:0000313" key="6">
    <source>
        <dbReference type="Proteomes" id="UP000694941"/>
    </source>
</evidence>
<organism evidence="6 8">
    <name type="scientific">Limulus polyphemus</name>
    <name type="common">Atlantic horseshoe crab</name>
    <dbReference type="NCBI Taxonomy" id="6850"/>
    <lineage>
        <taxon>Eukaryota</taxon>
        <taxon>Metazoa</taxon>
        <taxon>Ecdysozoa</taxon>
        <taxon>Arthropoda</taxon>
        <taxon>Chelicerata</taxon>
        <taxon>Merostomata</taxon>
        <taxon>Xiphosura</taxon>
        <taxon>Limulidae</taxon>
        <taxon>Limulus</taxon>
    </lineage>
</organism>
<dbReference type="Gene3D" id="3.30.710.10">
    <property type="entry name" value="Potassium Channel Kv1.1, Chain A"/>
    <property type="match status" value="1"/>
</dbReference>
<evidence type="ECO:0000259" key="5">
    <source>
        <dbReference type="PROSITE" id="PS50157"/>
    </source>
</evidence>
<dbReference type="SMART" id="SM00355">
    <property type="entry name" value="ZnF_C2H2"/>
    <property type="match status" value="3"/>
</dbReference>
<dbReference type="Pfam" id="PF00651">
    <property type="entry name" value="BTB"/>
    <property type="match status" value="1"/>
</dbReference>
<evidence type="ECO:0000256" key="1">
    <source>
        <dbReference type="ARBA" id="ARBA00023242"/>
    </source>
</evidence>
<feature type="domain" description="BTB" evidence="4">
    <location>
        <begin position="55"/>
        <end position="120"/>
    </location>
</feature>
<dbReference type="PROSITE" id="PS00028">
    <property type="entry name" value="ZINC_FINGER_C2H2_1"/>
    <property type="match status" value="3"/>
</dbReference>
<dbReference type="PROSITE" id="PS50157">
    <property type="entry name" value="ZINC_FINGER_C2H2_2"/>
    <property type="match status" value="3"/>
</dbReference>
<dbReference type="InterPro" id="IPR000210">
    <property type="entry name" value="BTB/POZ_dom"/>
</dbReference>
<dbReference type="CDD" id="cd18315">
    <property type="entry name" value="BTB_POZ_BAB-like"/>
    <property type="match status" value="1"/>
</dbReference>
<dbReference type="SUPFAM" id="SSF57667">
    <property type="entry name" value="beta-beta-alpha zinc fingers"/>
    <property type="match status" value="2"/>
</dbReference>
<feature type="domain" description="C2H2-type" evidence="5">
    <location>
        <begin position="445"/>
        <end position="472"/>
    </location>
</feature>
<accession>A0ABM1T590</accession>
<keyword evidence="1" id="KW-0539">Nucleus</keyword>
<dbReference type="PANTHER" id="PTHR23110">
    <property type="entry name" value="BTB DOMAIN TRANSCRIPTION FACTOR"/>
    <property type="match status" value="1"/>
</dbReference>
<evidence type="ECO:0000256" key="2">
    <source>
        <dbReference type="PROSITE-ProRule" id="PRU00042"/>
    </source>
</evidence>
<evidence type="ECO:0000313" key="7">
    <source>
        <dbReference type="RefSeq" id="XP_022251045.1"/>
    </source>
</evidence>
<dbReference type="RefSeq" id="XP_022251045.1">
    <property type="nucleotide sequence ID" value="XM_022395337.1"/>
</dbReference>